<reference evidence="2" key="2">
    <citation type="journal article" date="2015" name="Data Brief">
        <title>Shoot transcriptome of the giant reed, Arundo donax.</title>
        <authorList>
            <person name="Barrero R.A."/>
            <person name="Guerrero F.D."/>
            <person name="Moolhuijzen P."/>
            <person name="Goolsby J.A."/>
            <person name="Tidwell J."/>
            <person name="Bellgard S.E."/>
            <person name="Bellgard M.I."/>
        </authorList>
    </citation>
    <scope>NUCLEOTIDE SEQUENCE</scope>
    <source>
        <tissue evidence="2">Shoot tissue taken approximately 20 cm above the soil surface</tissue>
    </source>
</reference>
<accession>A0A0A9B9U0</accession>
<reference evidence="2" key="1">
    <citation type="submission" date="2014-09" db="EMBL/GenBank/DDBJ databases">
        <authorList>
            <person name="Magalhaes I.L.F."/>
            <person name="Oliveira U."/>
            <person name="Santos F.R."/>
            <person name="Vidigal T.H.D.A."/>
            <person name="Brescovit A.D."/>
            <person name="Santos A.J."/>
        </authorList>
    </citation>
    <scope>NUCLEOTIDE SEQUENCE</scope>
    <source>
        <tissue evidence="2">Shoot tissue taken approximately 20 cm above the soil surface</tissue>
    </source>
</reference>
<dbReference type="EMBL" id="GBRH01241838">
    <property type="protein sequence ID" value="JAD56057.1"/>
    <property type="molecule type" value="Transcribed_RNA"/>
</dbReference>
<feature type="region of interest" description="Disordered" evidence="1">
    <location>
        <begin position="1"/>
        <end position="79"/>
    </location>
</feature>
<proteinExistence type="predicted"/>
<name>A0A0A9B9U0_ARUDO</name>
<evidence type="ECO:0000256" key="1">
    <source>
        <dbReference type="SAM" id="MobiDB-lite"/>
    </source>
</evidence>
<feature type="compositionally biased region" description="Basic residues" evidence="1">
    <location>
        <begin position="63"/>
        <end position="79"/>
    </location>
</feature>
<organism evidence="2">
    <name type="scientific">Arundo donax</name>
    <name type="common">Giant reed</name>
    <name type="synonym">Donax arundinaceus</name>
    <dbReference type="NCBI Taxonomy" id="35708"/>
    <lineage>
        <taxon>Eukaryota</taxon>
        <taxon>Viridiplantae</taxon>
        <taxon>Streptophyta</taxon>
        <taxon>Embryophyta</taxon>
        <taxon>Tracheophyta</taxon>
        <taxon>Spermatophyta</taxon>
        <taxon>Magnoliopsida</taxon>
        <taxon>Liliopsida</taxon>
        <taxon>Poales</taxon>
        <taxon>Poaceae</taxon>
        <taxon>PACMAD clade</taxon>
        <taxon>Arundinoideae</taxon>
        <taxon>Arundineae</taxon>
        <taxon>Arundo</taxon>
    </lineage>
</organism>
<sequence length="79" mass="8916">MRSMTPRRSCSSSRNSRRRSYPPRFSPCRSQGPRTATPPWPSGCPSCTRWPTATRCGSSSEHGRRRRGRARLPTKASHS</sequence>
<protein>
    <submittedName>
        <fullName evidence="2">Uncharacterized protein</fullName>
    </submittedName>
</protein>
<dbReference type="AlphaFoldDB" id="A0A0A9B9U0"/>
<feature type="compositionally biased region" description="Low complexity" evidence="1">
    <location>
        <begin position="1"/>
        <end position="14"/>
    </location>
</feature>
<evidence type="ECO:0000313" key="2">
    <source>
        <dbReference type="EMBL" id="JAD56057.1"/>
    </source>
</evidence>